<dbReference type="InterPro" id="IPR000601">
    <property type="entry name" value="PKD_dom"/>
</dbReference>
<dbReference type="SUPFAM" id="SSF49299">
    <property type="entry name" value="PKD domain"/>
    <property type="match status" value="1"/>
</dbReference>
<protein>
    <submittedName>
        <fullName evidence="2">Hypothetical conserved protein</fullName>
    </submittedName>
</protein>
<dbReference type="PROSITE" id="PS50093">
    <property type="entry name" value="PKD"/>
    <property type="match status" value="1"/>
</dbReference>
<name>H5SSW9_ACEAU</name>
<organism evidence="2">
    <name type="scientific">Acetithermum autotrophicum</name>
    <dbReference type="NCBI Taxonomy" id="1446466"/>
    <lineage>
        <taxon>Bacteria</taxon>
        <taxon>Candidatus Bipolaricaulota</taxon>
        <taxon>Candidatus Acetithermum</taxon>
    </lineage>
</organism>
<dbReference type="Pfam" id="PF18911">
    <property type="entry name" value="PKD_4"/>
    <property type="match status" value="1"/>
</dbReference>
<dbReference type="EMBL" id="AP011802">
    <property type="protein sequence ID" value="BAL59255.1"/>
    <property type="molecule type" value="Genomic_DNA"/>
</dbReference>
<sequence length="328" mass="35267">MIIMRDAVRAFSSVLFLVWLTLLPGCLPGQKPSPQAPQAQFSFTPVTPKVGEEVVFDASESKDPDGQITEYLWDFGDGSPSESGPTVIHVYAAAGTYTVKLTVTDDAGLSNSLEKTLTVVQSAVSAVKKSLPAPGQGPAGITWDGSALWVVDTQDFETYKLYKIDPQSGSVLSSIEAPTIIPDALTWDGSRLWLVDGAESKLVQIDPSNGKVLKTLTAPGTYPAGIAWDGSALWVADADDLKIYKINPITGKVIDSFDAPGGFPTGLAWDGKFLWHLDTVSIYKLDPNGGAVLAEYEAPREQLADLAWDGQFLWATDEENKQLVQLGF</sequence>
<dbReference type="InterPro" id="IPR035986">
    <property type="entry name" value="PKD_dom_sf"/>
</dbReference>
<gene>
    <name evidence="2" type="ORF">HGMM_OP3C410</name>
</gene>
<proteinExistence type="predicted"/>
<dbReference type="InterPro" id="IPR051200">
    <property type="entry name" value="Host-pathogen_enzymatic-act"/>
</dbReference>
<evidence type="ECO:0000259" key="1">
    <source>
        <dbReference type="PROSITE" id="PS50093"/>
    </source>
</evidence>
<evidence type="ECO:0000313" key="2">
    <source>
        <dbReference type="EMBL" id="BAL59255.1"/>
    </source>
</evidence>
<dbReference type="Gene3D" id="2.130.10.10">
    <property type="entry name" value="YVTN repeat-like/Quinoprotein amine dehydrogenase"/>
    <property type="match status" value="1"/>
</dbReference>
<dbReference type="SUPFAM" id="SSF75011">
    <property type="entry name" value="3-carboxy-cis,cis-mucoante lactonizing enzyme"/>
    <property type="match status" value="1"/>
</dbReference>
<reference evidence="2" key="1">
    <citation type="journal article" date="2005" name="Environ. Microbiol.">
        <title>Genetic and functional properties of uncultivated thermophilic crenarchaeotes from a subsurface gold mine as revealed by analysis of genome fragments.</title>
        <authorList>
            <person name="Nunoura T."/>
            <person name="Hirayama H."/>
            <person name="Takami H."/>
            <person name="Oida H."/>
            <person name="Nishi S."/>
            <person name="Shimamura S."/>
            <person name="Suzuki Y."/>
            <person name="Inagaki F."/>
            <person name="Takai K."/>
            <person name="Nealson K.H."/>
            <person name="Horikoshi K."/>
        </authorList>
    </citation>
    <scope>NUCLEOTIDE SEQUENCE</scope>
</reference>
<dbReference type="SMART" id="SM00089">
    <property type="entry name" value="PKD"/>
    <property type="match status" value="1"/>
</dbReference>
<accession>H5SSW9</accession>
<feature type="domain" description="PKD" evidence="1">
    <location>
        <begin position="37"/>
        <end position="126"/>
    </location>
</feature>
<dbReference type="InterPro" id="IPR015943">
    <property type="entry name" value="WD40/YVTN_repeat-like_dom_sf"/>
</dbReference>
<dbReference type="CDD" id="cd00146">
    <property type="entry name" value="PKD"/>
    <property type="match status" value="1"/>
</dbReference>
<dbReference type="InterPro" id="IPR013783">
    <property type="entry name" value="Ig-like_fold"/>
</dbReference>
<reference evidence="2" key="2">
    <citation type="journal article" date="2012" name="PLoS ONE">
        <title>A Deeply Branching Thermophilic Bacterium with an Ancient Acetyl-CoA Pathway Dominates a Subsurface Ecosystem.</title>
        <authorList>
            <person name="Takami H."/>
            <person name="Noguchi H."/>
            <person name="Takaki Y."/>
            <person name="Uchiyama I."/>
            <person name="Toyoda A."/>
            <person name="Nishi S."/>
            <person name="Chee G.-J."/>
            <person name="Arai W."/>
            <person name="Nunoura T."/>
            <person name="Itoh T."/>
            <person name="Hattori M."/>
            <person name="Takai K."/>
        </authorList>
    </citation>
    <scope>NUCLEOTIDE SEQUENCE</scope>
</reference>
<dbReference type="PANTHER" id="PTHR47197:SF3">
    <property type="entry name" value="DIHYDRO-HEME D1 DEHYDROGENASE"/>
    <property type="match status" value="1"/>
</dbReference>
<dbReference type="InterPro" id="IPR022409">
    <property type="entry name" value="PKD/Chitinase_dom"/>
</dbReference>
<dbReference type="Gene3D" id="2.60.40.10">
    <property type="entry name" value="Immunoglobulins"/>
    <property type="match status" value="1"/>
</dbReference>
<dbReference type="PANTHER" id="PTHR47197">
    <property type="entry name" value="PROTEIN NIRF"/>
    <property type="match status" value="1"/>
</dbReference>
<dbReference type="AlphaFoldDB" id="H5SSW9"/>